<evidence type="ECO:0000313" key="1">
    <source>
        <dbReference type="EMBL" id="GEK20517.1"/>
    </source>
</evidence>
<reference evidence="1 2" key="1">
    <citation type="submission" date="2019-07" db="EMBL/GenBank/DDBJ databases">
        <title>Whole genome shotgun sequence of Cellulomonas xylanilytica NBRC 101102.</title>
        <authorList>
            <person name="Hosoyama A."/>
            <person name="Uohara A."/>
            <person name="Ohji S."/>
            <person name="Ichikawa N."/>
        </authorList>
    </citation>
    <scope>NUCLEOTIDE SEQUENCE [LARGE SCALE GENOMIC DNA]</scope>
    <source>
        <strain evidence="1 2">NBRC 101102</strain>
    </source>
</reference>
<name>A0A510V0U4_9CELL</name>
<comment type="caution">
    <text evidence="1">The sequence shown here is derived from an EMBL/GenBank/DDBJ whole genome shotgun (WGS) entry which is preliminary data.</text>
</comment>
<dbReference type="Proteomes" id="UP000321118">
    <property type="component" value="Unassembled WGS sequence"/>
</dbReference>
<sequence>MGLFVAGAVTPVLLDGLKDVLAERRAARRGRSAEVATANEQCRVQLDALRAAYNAPRDADARARIDAAEVALESAMVLLAEPERVRIRELSKIMQVADWMSEQSTSAVQGGTHPDGAGTIRFRCVREARAVLEAARRGEALPDRTDPIVEYVLAEKATRDALDEEYADGPQHDEAIAAWRTRHGLSAQRATT</sequence>
<dbReference type="AlphaFoldDB" id="A0A510V0U4"/>
<accession>A0A510V0U4</accession>
<proteinExistence type="predicted"/>
<dbReference type="EMBL" id="BJUB01000002">
    <property type="protein sequence ID" value="GEK20517.1"/>
    <property type="molecule type" value="Genomic_DNA"/>
</dbReference>
<protein>
    <submittedName>
        <fullName evidence="1">Uncharacterized protein</fullName>
    </submittedName>
</protein>
<organism evidence="1 2">
    <name type="scientific">Cellulomonas xylanilytica</name>
    <dbReference type="NCBI Taxonomy" id="233583"/>
    <lineage>
        <taxon>Bacteria</taxon>
        <taxon>Bacillati</taxon>
        <taxon>Actinomycetota</taxon>
        <taxon>Actinomycetes</taxon>
        <taxon>Micrococcales</taxon>
        <taxon>Cellulomonadaceae</taxon>
        <taxon>Cellulomonas</taxon>
    </lineage>
</organism>
<keyword evidence="2" id="KW-1185">Reference proteome</keyword>
<gene>
    <name evidence="1" type="ORF">CXY01_10370</name>
</gene>
<evidence type="ECO:0000313" key="2">
    <source>
        <dbReference type="Proteomes" id="UP000321118"/>
    </source>
</evidence>